<dbReference type="Proteomes" id="UP000467148">
    <property type="component" value="Chromosome"/>
</dbReference>
<evidence type="ECO:0000256" key="1">
    <source>
        <dbReference type="SAM" id="Phobius"/>
    </source>
</evidence>
<dbReference type="EMBL" id="AP022596">
    <property type="protein sequence ID" value="BBY66423.1"/>
    <property type="molecule type" value="Genomic_DNA"/>
</dbReference>
<proteinExistence type="predicted"/>
<name>A0A7I7TCF0_9MYCO</name>
<gene>
    <name evidence="2" type="ORF">MHEL_46660</name>
</gene>
<keyword evidence="3" id="KW-1185">Reference proteome</keyword>
<organism evidence="2 3">
    <name type="scientific">Mycolicibacterium helvum</name>
    <dbReference type="NCBI Taxonomy" id="1534349"/>
    <lineage>
        <taxon>Bacteria</taxon>
        <taxon>Bacillati</taxon>
        <taxon>Actinomycetota</taxon>
        <taxon>Actinomycetes</taxon>
        <taxon>Mycobacteriales</taxon>
        <taxon>Mycobacteriaceae</taxon>
        <taxon>Mycolicibacterium</taxon>
    </lineage>
</organism>
<protein>
    <submittedName>
        <fullName evidence="2">Uncharacterized protein</fullName>
    </submittedName>
</protein>
<keyword evidence="1" id="KW-0812">Transmembrane</keyword>
<dbReference type="KEGG" id="mhev:MHEL_46660"/>
<dbReference type="AlphaFoldDB" id="A0A7I7TCF0"/>
<sequence>MAEVTDPDGVGWSVRRWWWKTIPWETGFATIDALIFLVVLPFMLLWPFWLASKWLGASWTINVRRDGTKVGSERVRGWKQSGQRVEELARAAQEGTLTQFNTEA</sequence>
<reference evidence="2 3" key="1">
    <citation type="journal article" date="2019" name="Emerg. Microbes Infect.">
        <title>Comprehensive subspecies identification of 175 nontuberculous mycobacteria species based on 7547 genomic profiles.</title>
        <authorList>
            <person name="Matsumoto Y."/>
            <person name="Kinjo T."/>
            <person name="Motooka D."/>
            <person name="Nabeya D."/>
            <person name="Jung N."/>
            <person name="Uechi K."/>
            <person name="Horii T."/>
            <person name="Iida T."/>
            <person name="Fujita J."/>
            <person name="Nakamura S."/>
        </authorList>
    </citation>
    <scope>NUCLEOTIDE SEQUENCE [LARGE SCALE GENOMIC DNA]</scope>
    <source>
        <strain evidence="2 3">JCM 30396</strain>
    </source>
</reference>
<keyword evidence="1" id="KW-1133">Transmembrane helix</keyword>
<accession>A0A7I7TCF0</accession>
<keyword evidence="1" id="KW-0472">Membrane</keyword>
<dbReference type="RefSeq" id="WP_163750351.1">
    <property type="nucleotide sequence ID" value="NZ_AP022596.1"/>
</dbReference>
<evidence type="ECO:0000313" key="2">
    <source>
        <dbReference type="EMBL" id="BBY66423.1"/>
    </source>
</evidence>
<feature type="transmembrane region" description="Helical" evidence="1">
    <location>
        <begin position="27"/>
        <end position="49"/>
    </location>
</feature>
<evidence type="ECO:0000313" key="3">
    <source>
        <dbReference type="Proteomes" id="UP000467148"/>
    </source>
</evidence>